<feature type="compositionally biased region" description="Basic residues" evidence="1">
    <location>
        <begin position="33"/>
        <end position="42"/>
    </location>
</feature>
<accession>A0A6J4SBJ0</accession>
<sequence length="42" mass="4879">ATVRTSRHLSDLLRLPYRARTPVALPRPEQPSRRKRGGSRRL</sequence>
<dbReference type="EMBL" id="CADCVI010000245">
    <property type="protein sequence ID" value="CAA9494567.1"/>
    <property type="molecule type" value="Genomic_DNA"/>
</dbReference>
<reference evidence="2" key="1">
    <citation type="submission" date="2020-02" db="EMBL/GenBank/DDBJ databases">
        <authorList>
            <person name="Meier V. D."/>
        </authorList>
    </citation>
    <scope>NUCLEOTIDE SEQUENCE</scope>
    <source>
        <strain evidence="2">AVDCRST_MAG25</strain>
    </source>
</reference>
<name>A0A6J4SBJ0_9ACTN</name>
<evidence type="ECO:0000313" key="2">
    <source>
        <dbReference type="EMBL" id="CAA9494567.1"/>
    </source>
</evidence>
<organism evidence="2">
    <name type="scientific">uncultured Rubrobacteraceae bacterium</name>
    <dbReference type="NCBI Taxonomy" id="349277"/>
    <lineage>
        <taxon>Bacteria</taxon>
        <taxon>Bacillati</taxon>
        <taxon>Actinomycetota</taxon>
        <taxon>Rubrobacteria</taxon>
        <taxon>Rubrobacterales</taxon>
        <taxon>Rubrobacteraceae</taxon>
        <taxon>environmental samples</taxon>
    </lineage>
</organism>
<evidence type="ECO:0000256" key="1">
    <source>
        <dbReference type="SAM" id="MobiDB-lite"/>
    </source>
</evidence>
<feature type="region of interest" description="Disordered" evidence="1">
    <location>
        <begin position="20"/>
        <end position="42"/>
    </location>
</feature>
<gene>
    <name evidence="2" type="ORF">AVDCRST_MAG25-3586</name>
</gene>
<feature type="non-terminal residue" evidence="2">
    <location>
        <position position="42"/>
    </location>
</feature>
<feature type="non-terminal residue" evidence="2">
    <location>
        <position position="1"/>
    </location>
</feature>
<protein>
    <submittedName>
        <fullName evidence="2">Uncharacterized protein</fullName>
    </submittedName>
</protein>
<dbReference type="AlphaFoldDB" id="A0A6J4SBJ0"/>
<proteinExistence type="predicted"/>